<keyword evidence="2" id="KW-1185">Reference proteome</keyword>
<reference evidence="1 2" key="1">
    <citation type="journal article" date="2020" name="Genome Biol. Evol.">
        <title>Comparative genomics of Sclerotiniaceae.</title>
        <authorList>
            <person name="Valero Jimenez C.A."/>
            <person name="Steentjes M."/>
            <person name="Scholten O.E."/>
            <person name="Van Kan J.A.L."/>
        </authorList>
    </citation>
    <scope>NUCLEOTIDE SEQUENCE [LARGE SCALE GENOMIC DNA]</scope>
    <source>
        <strain evidence="1 2">MUCL 94</strain>
    </source>
</reference>
<dbReference type="RefSeq" id="XP_038736853.1">
    <property type="nucleotide sequence ID" value="XM_038872295.1"/>
</dbReference>
<proteinExistence type="predicted"/>
<dbReference type="GeneID" id="62145373"/>
<evidence type="ECO:0000313" key="1">
    <source>
        <dbReference type="EMBL" id="KAF7952287.1"/>
    </source>
</evidence>
<accession>A0A9P5IYG1</accession>
<gene>
    <name evidence="1" type="ORF">EAE97_001784</name>
</gene>
<organism evidence="1 2">
    <name type="scientific">Botrytis byssoidea</name>
    <dbReference type="NCBI Taxonomy" id="139641"/>
    <lineage>
        <taxon>Eukaryota</taxon>
        <taxon>Fungi</taxon>
        <taxon>Dikarya</taxon>
        <taxon>Ascomycota</taxon>
        <taxon>Pezizomycotina</taxon>
        <taxon>Leotiomycetes</taxon>
        <taxon>Helotiales</taxon>
        <taxon>Sclerotiniaceae</taxon>
        <taxon>Botrytis</taxon>
    </lineage>
</organism>
<dbReference type="AlphaFoldDB" id="A0A9P5IYG1"/>
<dbReference type="Proteomes" id="UP000710849">
    <property type="component" value="Unassembled WGS sequence"/>
</dbReference>
<evidence type="ECO:0000313" key="2">
    <source>
        <dbReference type="Proteomes" id="UP000710849"/>
    </source>
</evidence>
<protein>
    <submittedName>
        <fullName evidence="1">Uncharacterized protein</fullName>
    </submittedName>
</protein>
<name>A0A9P5IYG1_9HELO</name>
<sequence length="292" mass="33315">MWDQPNHPPATFDADAALFSLHEPEQLYRKKLPELGFFRFISLTSHGEYISGLTMYFMSQCIVFIESYFSSGLYFVCSRGEVAVHMSLAPGELISDVWLRLYVDLPVESVPTVLYHWAMLQYNGRISGFYYENAPGIKRIGVIGDDKEMSRAEIQLPRYETHVPEEPYLANPQFVNDAAIDSLKTVNVCRVGTRCVGIFIRYLDLAMSPVTLGQWYDKDHSEYTCIYDNTKMSSTVIVFKRSKSGGVIQDIFFSDHDSPEEPALTIGTSVSIPIVEVNFRGPNFYLDMDWTR</sequence>
<dbReference type="EMBL" id="RCSW01000003">
    <property type="protein sequence ID" value="KAF7952287.1"/>
    <property type="molecule type" value="Genomic_DNA"/>
</dbReference>
<comment type="caution">
    <text evidence="1">The sequence shown here is derived from an EMBL/GenBank/DDBJ whole genome shotgun (WGS) entry which is preliminary data.</text>
</comment>